<dbReference type="InParanoid" id="A0A3G9J589"/>
<dbReference type="GO" id="GO:0006260">
    <property type="term" value="P:DNA replication"/>
    <property type="evidence" value="ECO:0007669"/>
    <property type="project" value="UniProtKB-KW"/>
</dbReference>
<dbReference type="InterPro" id="IPR003141">
    <property type="entry name" value="Pol/His_phosphatase_N"/>
</dbReference>
<dbReference type="Gene3D" id="1.10.150.870">
    <property type="match status" value="1"/>
</dbReference>
<organism evidence="8 9">
    <name type="scientific">Intestinibaculum porci</name>
    <dbReference type="NCBI Taxonomy" id="2487118"/>
    <lineage>
        <taxon>Bacteria</taxon>
        <taxon>Bacillati</taxon>
        <taxon>Bacillota</taxon>
        <taxon>Erysipelotrichia</taxon>
        <taxon>Erysipelotrichales</taxon>
        <taxon>Erysipelotrichaceae</taxon>
        <taxon>Intestinibaculum</taxon>
    </lineage>
</organism>
<dbReference type="CDD" id="cd04485">
    <property type="entry name" value="DnaE_OBF"/>
    <property type="match status" value="1"/>
</dbReference>
<dbReference type="RefSeq" id="WP_125119151.1">
    <property type="nucleotide sequence ID" value="NZ_AP019309.1"/>
</dbReference>
<dbReference type="OrthoDB" id="9803237at2"/>
<reference evidence="8 9" key="1">
    <citation type="submission" date="2018-11" db="EMBL/GenBank/DDBJ databases">
        <title>Novel Erysipelotrichaceae bacterium isolated from small intestine of a swine.</title>
        <authorList>
            <person name="Kim J.S."/>
            <person name="Choe H."/>
            <person name="Lee Y.R."/>
            <person name="Kim K.M."/>
            <person name="Park D.S."/>
        </authorList>
    </citation>
    <scope>NUCLEOTIDE SEQUENCE [LARGE SCALE GENOMIC DNA]</scope>
    <source>
        <strain evidence="8 9">SG0102</strain>
    </source>
</reference>
<dbReference type="PANTHER" id="PTHR32294:SF0">
    <property type="entry name" value="DNA POLYMERASE III SUBUNIT ALPHA"/>
    <property type="match status" value="1"/>
</dbReference>
<keyword evidence="2" id="KW-0808">Transferase</keyword>
<dbReference type="InterPro" id="IPR016195">
    <property type="entry name" value="Pol/histidinol_Pase-like"/>
</dbReference>
<keyword evidence="4" id="KW-0235">DNA replication</keyword>
<dbReference type="FunCoup" id="A0A3G9J589">
    <property type="interactions" value="311"/>
</dbReference>
<dbReference type="EMBL" id="AP019309">
    <property type="protein sequence ID" value="BBH26260.1"/>
    <property type="molecule type" value="Genomic_DNA"/>
</dbReference>
<dbReference type="InterPro" id="IPR040982">
    <property type="entry name" value="DNA_pol3_finger"/>
</dbReference>
<dbReference type="KEGG" id="ebm:SG0102_11940"/>
<dbReference type="InterPro" id="IPR041931">
    <property type="entry name" value="DNA_pol3_alpha_thumb_dom"/>
</dbReference>
<dbReference type="InterPro" id="IPR029460">
    <property type="entry name" value="DNAPol_HHH"/>
</dbReference>
<sequence length="1020" mass="116430">MFGHLVVKSAYSFQNSTILIPDLVKAAKARHLDVLALTDENNMYGTFEFYEACKKAGIKPIFGVEASININHEIYPFTLLAKDDHGYFDLVRIVSDINLSKSRSLPIRDLARYNEHLIIMIASDEGIVQRLILKEMEKEAEKYLRFFKDIFKNFYVCLCDHELALGDMMNKRLETLANLVHIPIVCANDVSYLNPQDALALDLLRASAKGETLSPNHQPKTTACYLKSEEEMMRSFSPEIIENTKELLNLCKASIPENNKNLPNYPVAEHVQKDLYLRKLCQVGLSKRFLHKQVPQKYIDRLNYELQIIHMMGFDDYFLIVWDYVRYAKVHGILVGPGRGSAAGSLVAYVLGITNIDPLKYDLLFERFLNPERVSMPDIDIDFEDDRRDEVVNYVIEKYGQDHVCQIVTFNTYGPRVALKDMGKVMDLPLPRLEMIAKMIPTGPKNKKTITEMYNTSASFQKAINENQTLRKIIGAISIIEHLPRNISMHAAGVVLSTRPLRESVPLVIGPSSMIMSQYSKDYIEKAGLLKMDFLGLRNLTMMAYIKKDIETHQHRTIDLNHLPLDDVKTYQMLSRADTFGVFQLESAGMRHLLRRMKPHAFNDIVDAIALYRPGPMENIPLYLERRQSHHVTYLVPALEPILSSTYGIIIYQEQIMQIAQVIAGFSLGKADVLRKAVSKKNAKTMAEMKEAFIQGSLKQGYSLKIATQIYDLIEKFANYGFNKSHSVAYAFVAYQLAYLKVHAPLYFFASILSNEGASANTKIHCIEEAKRYHVKILPPSINRSLNRFTVEEGGIRFALTSIKNVGYSGYKDIAKEREEHGPFNDFVDFLGRMSGRLNSKMIDSLISAGAFDDFGMSRAMLKGNLATLVEFSRLKMALVEVETPVLKDYEENRYQRLEEEKDVLGIYLSTHPMAYKKQKIAIPLTNLSDLEEHVNEVVDVMMMIDHVRVIVDKRAREMAFVEGSDDTSSQDFVIFASQYSTYKNSLERGKVIVANVRISMRDRLSLIINKVKEINEWKN</sequence>
<evidence type="ECO:0000313" key="9">
    <source>
        <dbReference type="Proteomes" id="UP000268059"/>
    </source>
</evidence>
<keyword evidence="9" id="KW-1185">Reference proteome</keyword>
<evidence type="ECO:0000256" key="2">
    <source>
        <dbReference type="ARBA" id="ARBA00022679"/>
    </source>
</evidence>
<dbReference type="GO" id="GO:0003887">
    <property type="term" value="F:DNA-directed DNA polymerase activity"/>
    <property type="evidence" value="ECO:0007669"/>
    <property type="project" value="UniProtKB-KW"/>
</dbReference>
<name>A0A3G9J589_9FIRM</name>
<evidence type="ECO:0000256" key="6">
    <source>
        <dbReference type="ARBA" id="ARBA00049244"/>
    </source>
</evidence>
<dbReference type="InterPro" id="IPR011708">
    <property type="entry name" value="DNA_pol3_alpha_NTPase_dom"/>
</dbReference>
<dbReference type="Proteomes" id="UP000268059">
    <property type="component" value="Chromosome"/>
</dbReference>
<dbReference type="Pfam" id="PF02811">
    <property type="entry name" value="PHP"/>
    <property type="match status" value="1"/>
</dbReference>
<dbReference type="GO" id="GO:0008408">
    <property type="term" value="F:3'-5' exonuclease activity"/>
    <property type="evidence" value="ECO:0007669"/>
    <property type="project" value="InterPro"/>
</dbReference>
<dbReference type="NCBIfam" id="TIGR00594">
    <property type="entry name" value="polc"/>
    <property type="match status" value="1"/>
</dbReference>
<accession>A0A3G9J589</accession>
<dbReference type="NCBIfam" id="NF004226">
    <property type="entry name" value="PRK05673.1"/>
    <property type="match status" value="1"/>
</dbReference>
<evidence type="ECO:0000313" key="8">
    <source>
        <dbReference type="EMBL" id="BBH26260.1"/>
    </source>
</evidence>
<dbReference type="Gene3D" id="1.10.10.1600">
    <property type="entry name" value="Bacterial DNA polymerase III alpha subunit, thumb domain"/>
    <property type="match status" value="1"/>
</dbReference>
<dbReference type="Pfam" id="PF07733">
    <property type="entry name" value="DNA_pol3_alpha"/>
    <property type="match status" value="1"/>
</dbReference>
<dbReference type="EC" id="2.7.7.7" evidence="1"/>
<dbReference type="SMART" id="SM00481">
    <property type="entry name" value="POLIIIAc"/>
    <property type="match status" value="1"/>
</dbReference>
<evidence type="ECO:0000256" key="4">
    <source>
        <dbReference type="ARBA" id="ARBA00022705"/>
    </source>
</evidence>
<dbReference type="Pfam" id="PF14579">
    <property type="entry name" value="HHH_6"/>
    <property type="match status" value="1"/>
</dbReference>
<dbReference type="Gene3D" id="3.20.20.140">
    <property type="entry name" value="Metal-dependent hydrolases"/>
    <property type="match status" value="1"/>
</dbReference>
<evidence type="ECO:0000256" key="3">
    <source>
        <dbReference type="ARBA" id="ARBA00022695"/>
    </source>
</evidence>
<proteinExistence type="predicted"/>
<keyword evidence="3" id="KW-0548">Nucleotidyltransferase</keyword>
<dbReference type="Pfam" id="PF17657">
    <property type="entry name" value="DNA_pol3_finger"/>
    <property type="match status" value="1"/>
</dbReference>
<feature type="domain" description="Polymerase/histidinol phosphatase N-terminal" evidence="7">
    <location>
        <begin position="3"/>
        <end position="70"/>
    </location>
</feature>
<comment type="catalytic activity">
    <reaction evidence="6">
        <text>DNA(n) + a 2'-deoxyribonucleoside 5'-triphosphate = DNA(n+1) + diphosphate</text>
        <dbReference type="Rhea" id="RHEA:22508"/>
        <dbReference type="Rhea" id="RHEA-COMP:17339"/>
        <dbReference type="Rhea" id="RHEA-COMP:17340"/>
        <dbReference type="ChEBI" id="CHEBI:33019"/>
        <dbReference type="ChEBI" id="CHEBI:61560"/>
        <dbReference type="ChEBI" id="CHEBI:173112"/>
        <dbReference type="EC" id="2.7.7.7"/>
    </reaction>
</comment>
<evidence type="ECO:0000256" key="1">
    <source>
        <dbReference type="ARBA" id="ARBA00012417"/>
    </source>
</evidence>
<dbReference type="InterPro" id="IPR004013">
    <property type="entry name" value="PHP_dom"/>
</dbReference>
<keyword evidence="5 8" id="KW-0239">DNA-directed DNA polymerase</keyword>
<gene>
    <name evidence="8" type="primary">dnaE</name>
    <name evidence="8" type="ORF">SG0102_11940</name>
</gene>
<dbReference type="InterPro" id="IPR004805">
    <property type="entry name" value="DnaE2/DnaE/PolC"/>
</dbReference>
<dbReference type="SUPFAM" id="SSF89550">
    <property type="entry name" value="PHP domain-like"/>
    <property type="match status" value="1"/>
</dbReference>
<dbReference type="AlphaFoldDB" id="A0A3G9J589"/>
<protein>
    <recommendedName>
        <fullName evidence="1">DNA-directed DNA polymerase</fullName>
        <ecNumber evidence="1">2.7.7.7</ecNumber>
    </recommendedName>
</protein>
<evidence type="ECO:0000259" key="7">
    <source>
        <dbReference type="SMART" id="SM00481"/>
    </source>
</evidence>
<dbReference type="PANTHER" id="PTHR32294">
    <property type="entry name" value="DNA POLYMERASE III SUBUNIT ALPHA"/>
    <property type="match status" value="1"/>
</dbReference>
<evidence type="ECO:0000256" key="5">
    <source>
        <dbReference type="ARBA" id="ARBA00022932"/>
    </source>
</evidence>